<protein>
    <submittedName>
        <fullName evidence="1">Uncharacterized protein</fullName>
    </submittedName>
</protein>
<dbReference type="EMBL" id="GBXM01082368">
    <property type="protein sequence ID" value="JAH26209.1"/>
    <property type="molecule type" value="Transcribed_RNA"/>
</dbReference>
<evidence type="ECO:0000313" key="1">
    <source>
        <dbReference type="EMBL" id="JAH26209.1"/>
    </source>
</evidence>
<organism evidence="1">
    <name type="scientific">Anguilla anguilla</name>
    <name type="common">European freshwater eel</name>
    <name type="synonym">Muraena anguilla</name>
    <dbReference type="NCBI Taxonomy" id="7936"/>
    <lineage>
        <taxon>Eukaryota</taxon>
        <taxon>Metazoa</taxon>
        <taxon>Chordata</taxon>
        <taxon>Craniata</taxon>
        <taxon>Vertebrata</taxon>
        <taxon>Euteleostomi</taxon>
        <taxon>Actinopterygii</taxon>
        <taxon>Neopterygii</taxon>
        <taxon>Teleostei</taxon>
        <taxon>Anguilliformes</taxon>
        <taxon>Anguillidae</taxon>
        <taxon>Anguilla</taxon>
    </lineage>
</organism>
<name>A0A0E9RAS4_ANGAN</name>
<reference evidence="1" key="1">
    <citation type="submission" date="2014-11" db="EMBL/GenBank/DDBJ databases">
        <authorList>
            <person name="Amaro Gonzalez C."/>
        </authorList>
    </citation>
    <scope>NUCLEOTIDE SEQUENCE</scope>
</reference>
<proteinExistence type="predicted"/>
<sequence length="28" mass="3078">MPLDIFTGTILSAFPHQVNSIAVFVLFV</sequence>
<accession>A0A0E9RAS4</accession>
<reference evidence="1" key="2">
    <citation type="journal article" date="2015" name="Fish Shellfish Immunol.">
        <title>Early steps in the European eel (Anguilla anguilla)-Vibrio vulnificus interaction in the gills: Role of the RtxA13 toxin.</title>
        <authorList>
            <person name="Callol A."/>
            <person name="Pajuelo D."/>
            <person name="Ebbesson L."/>
            <person name="Teles M."/>
            <person name="MacKenzie S."/>
            <person name="Amaro C."/>
        </authorList>
    </citation>
    <scope>NUCLEOTIDE SEQUENCE</scope>
</reference>
<dbReference type="AlphaFoldDB" id="A0A0E9RAS4"/>